<evidence type="ECO:0000313" key="3">
    <source>
        <dbReference type="Proteomes" id="UP000320762"/>
    </source>
</evidence>
<evidence type="ECO:0000256" key="1">
    <source>
        <dbReference type="SAM" id="MobiDB-lite"/>
    </source>
</evidence>
<sequence length="76" mass="7915">MISPEQTSKEISGNSTDIIVQPYADRIPHPPQLQASLPQTTPLQPAPDPDATNPNAVLLPPPPPGIQLTSLLGSGS</sequence>
<feature type="non-terminal residue" evidence="2">
    <location>
        <position position="76"/>
    </location>
</feature>
<feature type="compositionally biased region" description="Polar residues" evidence="1">
    <location>
        <begin position="1"/>
        <end position="18"/>
    </location>
</feature>
<keyword evidence="3" id="KW-1185">Reference proteome</keyword>
<dbReference type="STRING" id="97359.A0A550BYH5"/>
<proteinExistence type="predicted"/>
<protein>
    <submittedName>
        <fullName evidence="2">Uncharacterized protein</fullName>
    </submittedName>
</protein>
<reference evidence="2 3" key="1">
    <citation type="journal article" date="2019" name="New Phytol.">
        <title>Comparative genomics reveals unique wood-decay strategies and fruiting body development in the Schizophyllaceae.</title>
        <authorList>
            <person name="Almasi E."/>
            <person name="Sahu N."/>
            <person name="Krizsan K."/>
            <person name="Balint B."/>
            <person name="Kovacs G.M."/>
            <person name="Kiss B."/>
            <person name="Cseklye J."/>
            <person name="Drula E."/>
            <person name="Henrissat B."/>
            <person name="Nagy I."/>
            <person name="Chovatia M."/>
            <person name="Adam C."/>
            <person name="LaButti K."/>
            <person name="Lipzen A."/>
            <person name="Riley R."/>
            <person name="Grigoriev I.V."/>
            <person name="Nagy L.G."/>
        </authorList>
    </citation>
    <scope>NUCLEOTIDE SEQUENCE [LARGE SCALE GENOMIC DNA]</scope>
    <source>
        <strain evidence="2 3">NL-1724</strain>
    </source>
</reference>
<dbReference type="AlphaFoldDB" id="A0A550BYH5"/>
<dbReference type="OrthoDB" id="5593278at2759"/>
<comment type="caution">
    <text evidence="2">The sequence shown here is derived from an EMBL/GenBank/DDBJ whole genome shotgun (WGS) entry which is preliminary data.</text>
</comment>
<feature type="compositionally biased region" description="Polar residues" evidence="1">
    <location>
        <begin position="33"/>
        <end position="43"/>
    </location>
</feature>
<accession>A0A550BYH5</accession>
<dbReference type="EMBL" id="VDMD01000045">
    <property type="protein sequence ID" value="TRM57611.1"/>
    <property type="molecule type" value="Genomic_DNA"/>
</dbReference>
<feature type="region of interest" description="Disordered" evidence="1">
    <location>
        <begin position="1"/>
        <end position="76"/>
    </location>
</feature>
<dbReference type="Proteomes" id="UP000320762">
    <property type="component" value="Unassembled WGS sequence"/>
</dbReference>
<feature type="compositionally biased region" description="Low complexity" evidence="1">
    <location>
        <begin position="49"/>
        <end position="58"/>
    </location>
</feature>
<feature type="compositionally biased region" description="Polar residues" evidence="1">
    <location>
        <begin position="67"/>
        <end position="76"/>
    </location>
</feature>
<organism evidence="2 3">
    <name type="scientific">Schizophyllum amplum</name>
    <dbReference type="NCBI Taxonomy" id="97359"/>
    <lineage>
        <taxon>Eukaryota</taxon>
        <taxon>Fungi</taxon>
        <taxon>Dikarya</taxon>
        <taxon>Basidiomycota</taxon>
        <taxon>Agaricomycotina</taxon>
        <taxon>Agaricomycetes</taxon>
        <taxon>Agaricomycetidae</taxon>
        <taxon>Agaricales</taxon>
        <taxon>Schizophyllaceae</taxon>
        <taxon>Schizophyllum</taxon>
    </lineage>
</organism>
<evidence type="ECO:0000313" key="2">
    <source>
        <dbReference type="EMBL" id="TRM57611.1"/>
    </source>
</evidence>
<name>A0A550BYH5_9AGAR</name>
<gene>
    <name evidence="2" type="ORF">BD626DRAFT_514447</name>
</gene>